<dbReference type="SUPFAM" id="SSF51182">
    <property type="entry name" value="RmlC-like cupins"/>
    <property type="match status" value="1"/>
</dbReference>
<dbReference type="EMBL" id="CP034841">
    <property type="protein sequence ID" value="QBF34769.1"/>
    <property type="molecule type" value="Genomic_DNA"/>
</dbReference>
<proteinExistence type="predicted"/>
<dbReference type="InterPro" id="IPR014710">
    <property type="entry name" value="RmlC-like_jellyroll"/>
</dbReference>
<gene>
    <name evidence="1" type="ORF">EG856_02465</name>
</gene>
<organism evidence="1 2">
    <name type="scientific">Mycoplasmopsis phocirhinis</name>
    <dbReference type="NCBI Taxonomy" id="142650"/>
    <lineage>
        <taxon>Bacteria</taxon>
        <taxon>Bacillati</taxon>
        <taxon>Mycoplasmatota</taxon>
        <taxon>Mycoplasmoidales</taxon>
        <taxon>Metamycoplasmataceae</taxon>
        <taxon>Mycoplasmopsis</taxon>
    </lineage>
</organism>
<dbReference type="InterPro" id="IPR011051">
    <property type="entry name" value="RmlC_Cupin_sf"/>
</dbReference>
<dbReference type="AlphaFoldDB" id="A0A4P6MRS8"/>
<sequence>MINDIEIIKNLFLDQNEIKKLNSSYQGRELFEPIFNKNQQKIEVIHSFNAQTDWIINNTIEFVILLKGSGTLQNAQNNFYKINQGNLIKINPFTKHKVVQTSKYALWLAIHLGGDDVKS</sequence>
<name>A0A4P6MRS8_9BACT</name>
<evidence type="ECO:0000313" key="2">
    <source>
        <dbReference type="Proteomes" id="UP000289326"/>
    </source>
</evidence>
<evidence type="ECO:0008006" key="3">
    <source>
        <dbReference type="Google" id="ProtNLM"/>
    </source>
</evidence>
<dbReference type="OrthoDB" id="398731at2"/>
<dbReference type="Gene3D" id="2.60.120.10">
    <property type="entry name" value="Jelly Rolls"/>
    <property type="match status" value="1"/>
</dbReference>
<keyword evidence="2" id="KW-1185">Reference proteome</keyword>
<dbReference type="KEGG" id="mphi:EG856_02465"/>
<reference evidence="1 2" key="1">
    <citation type="submission" date="2019-01" db="EMBL/GenBank/DDBJ databases">
        <title>Complete sequence and annotation of the Mycoplasma phocirhinis strain 852T genome.</title>
        <authorList>
            <person name="Frasca S.Jr."/>
            <person name="Kutish G.F."/>
            <person name="Castellanos Gell J."/>
            <person name="Michaels D.L."/>
            <person name="Brown D.R."/>
        </authorList>
    </citation>
    <scope>NUCLEOTIDE SEQUENCE [LARGE SCALE GENOMIC DNA]</scope>
    <source>
        <strain evidence="1 2">852</strain>
    </source>
</reference>
<dbReference type="Proteomes" id="UP000289326">
    <property type="component" value="Chromosome"/>
</dbReference>
<protein>
    <recommendedName>
        <fullName evidence="3">Cupin</fullName>
    </recommendedName>
</protein>
<accession>A0A4P6MRS8</accession>
<dbReference type="RefSeq" id="WP_130429546.1">
    <property type="nucleotide sequence ID" value="NZ_CP034841.1"/>
</dbReference>
<evidence type="ECO:0000313" key="1">
    <source>
        <dbReference type="EMBL" id="QBF34769.1"/>
    </source>
</evidence>